<dbReference type="PATRIC" id="fig|1613.112.peg.1176"/>
<dbReference type="EMBL" id="CP017151">
    <property type="protein sequence ID" value="AOR74574.1"/>
    <property type="molecule type" value="Genomic_DNA"/>
</dbReference>
<gene>
    <name evidence="1" type="ORF">LACFE_CDS1120</name>
</gene>
<reference evidence="1 2" key="1">
    <citation type="submission" date="2016-09" db="EMBL/GenBank/DDBJ databases">
        <title>Genome Sequence of the Lactobacillus fermentum strain NCC2970 (CNCM I-5068).</title>
        <authorList>
            <person name="Barretto C."/>
            <person name="Ngom-Bru C."/>
            <person name="Genevaz A."/>
            <person name="Fournier C."/>
            <person name="Moine D."/>
            <person name="Kassam M."/>
            <person name="Iltis A."/>
            <person name="Sagory-Zalkind P."/>
            <person name="Faucherand G."/>
            <person name="Descombes P."/>
            <person name="Duboux S."/>
        </authorList>
    </citation>
    <scope>NUCLEOTIDE SEQUENCE [LARGE SCALE GENOMIC DNA]</scope>
    <source>
        <strain evidence="1 2">NCC2970</strain>
    </source>
</reference>
<dbReference type="Proteomes" id="UP000094714">
    <property type="component" value="Chromosome"/>
</dbReference>
<name>A0A1D7ZXI2_LIMFE</name>
<dbReference type="AlphaFoldDB" id="A0A1D7ZXI2"/>
<evidence type="ECO:0000313" key="1">
    <source>
        <dbReference type="EMBL" id="AOR74574.1"/>
    </source>
</evidence>
<protein>
    <submittedName>
        <fullName evidence="1">Uncharacterized protein</fullName>
    </submittedName>
</protein>
<accession>A0A1D7ZXI2</accession>
<organism evidence="1 2">
    <name type="scientific">Limosilactobacillus fermentum</name>
    <name type="common">Lactobacillus fermentum</name>
    <dbReference type="NCBI Taxonomy" id="1613"/>
    <lineage>
        <taxon>Bacteria</taxon>
        <taxon>Bacillati</taxon>
        <taxon>Bacillota</taxon>
        <taxon>Bacilli</taxon>
        <taxon>Lactobacillales</taxon>
        <taxon>Lactobacillaceae</taxon>
        <taxon>Limosilactobacillus</taxon>
    </lineage>
</organism>
<sequence>MLMPKQGKVAKASRQVRIKNGGGKVKRQGRLIDPDQLENFLLVRYALTARRHINPSERESCQRFLQEVASRLNGGNVVMDQFSARLVGDLLPQLPWQFFMQVANNWPTLRQFLGRELPAVPLRDRLRVASLPTEAEFNELLVAKLARQIAALTLLNKANSADQREMLATAMQQTLYQNGQISWAQVRVLYAPLGYTVPENVDDGTRQWLLDLVKV</sequence>
<evidence type="ECO:0000313" key="2">
    <source>
        <dbReference type="Proteomes" id="UP000094714"/>
    </source>
</evidence>
<proteinExistence type="predicted"/>